<name>A0A2K1KFW1_PHYPA</name>
<organism evidence="2">
    <name type="scientific">Physcomitrium patens</name>
    <name type="common">Spreading-leaved earth moss</name>
    <name type="synonym">Physcomitrella patens</name>
    <dbReference type="NCBI Taxonomy" id="3218"/>
    <lineage>
        <taxon>Eukaryota</taxon>
        <taxon>Viridiplantae</taxon>
        <taxon>Streptophyta</taxon>
        <taxon>Embryophyta</taxon>
        <taxon>Bryophyta</taxon>
        <taxon>Bryophytina</taxon>
        <taxon>Bryopsida</taxon>
        <taxon>Funariidae</taxon>
        <taxon>Funariales</taxon>
        <taxon>Funariaceae</taxon>
        <taxon>Physcomitrium</taxon>
    </lineage>
</organism>
<dbReference type="InterPro" id="IPR007789">
    <property type="entry name" value="DUF688"/>
</dbReference>
<dbReference type="EnsemblPlants" id="Pp3c6_16330V3.2">
    <property type="protein sequence ID" value="PAC:32976147.CDS.1"/>
    <property type="gene ID" value="Pp3c6_16330"/>
</dbReference>
<evidence type="ECO:0000313" key="3">
    <source>
        <dbReference type="EnsemblPlants" id="PAC:32976146.CDS.1"/>
    </source>
</evidence>
<evidence type="ECO:0000313" key="4">
    <source>
        <dbReference type="Proteomes" id="UP000006727"/>
    </source>
</evidence>
<reference evidence="2 4" key="2">
    <citation type="journal article" date="2018" name="Plant J.">
        <title>The Physcomitrella patens chromosome-scale assembly reveals moss genome structure and evolution.</title>
        <authorList>
            <person name="Lang D."/>
            <person name="Ullrich K.K."/>
            <person name="Murat F."/>
            <person name="Fuchs J."/>
            <person name="Jenkins J."/>
            <person name="Haas F.B."/>
            <person name="Piednoel M."/>
            <person name="Gundlach H."/>
            <person name="Van Bel M."/>
            <person name="Meyberg R."/>
            <person name="Vives C."/>
            <person name="Morata J."/>
            <person name="Symeonidi A."/>
            <person name="Hiss M."/>
            <person name="Muchero W."/>
            <person name="Kamisugi Y."/>
            <person name="Saleh O."/>
            <person name="Blanc G."/>
            <person name="Decker E.L."/>
            <person name="van Gessel N."/>
            <person name="Grimwood J."/>
            <person name="Hayes R.D."/>
            <person name="Graham S.W."/>
            <person name="Gunter L.E."/>
            <person name="McDaniel S.F."/>
            <person name="Hoernstein S.N.W."/>
            <person name="Larsson A."/>
            <person name="Li F.W."/>
            <person name="Perroud P.F."/>
            <person name="Phillips J."/>
            <person name="Ranjan P."/>
            <person name="Rokshar D.S."/>
            <person name="Rothfels C.J."/>
            <person name="Schneider L."/>
            <person name="Shu S."/>
            <person name="Stevenson D.W."/>
            <person name="Thummler F."/>
            <person name="Tillich M."/>
            <person name="Villarreal Aguilar J.C."/>
            <person name="Widiez T."/>
            <person name="Wong G.K."/>
            <person name="Wymore A."/>
            <person name="Zhang Y."/>
            <person name="Zimmer A.D."/>
            <person name="Quatrano R.S."/>
            <person name="Mayer K.F.X."/>
            <person name="Goodstein D."/>
            <person name="Casacuberta J.M."/>
            <person name="Vandepoele K."/>
            <person name="Reski R."/>
            <person name="Cuming A.C."/>
            <person name="Tuskan G.A."/>
            <person name="Maumus F."/>
            <person name="Salse J."/>
            <person name="Schmutz J."/>
            <person name="Rensing S.A."/>
        </authorList>
    </citation>
    <scope>NUCLEOTIDE SEQUENCE [LARGE SCALE GENOMIC DNA]</scope>
    <source>
        <strain evidence="3 4">cv. Gransden 2004</strain>
    </source>
</reference>
<reference evidence="2 4" key="1">
    <citation type="journal article" date="2008" name="Science">
        <title>The Physcomitrella genome reveals evolutionary insights into the conquest of land by plants.</title>
        <authorList>
            <person name="Rensing S."/>
            <person name="Lang D."/>
            <person name="Zimmer A."/>
            <person name="Terry A."/>
            <person name="Salamov A."/>
            <person name="Shapiro H."/>
            <person name="Nishiyama T."/>
            <person name="Perroud P.-F."/>
            <person name="Lindquist E."/>
            <person name="Kamisugi Y."/>
            <person name="Tanahashi T."/>
            <person name="Sakakibara K."/>
            <person name="Fujita T."/>
            <person name="Oishi K."/>
            <person name="Shin-I T."/>
            <person name="Kuroki Y."/>
            <person name="Toyoda A."/>
            <person name="Suzuki Y."/>
            <person name="Hashimoto A."/>
            <person name="Yamaguchi K."/>
            <person name="Sugano A."/>
            <person name="Kohara Y."/>
            <person name="Fujiyama A."/>
            <person name="Anterola A."/>
            <person name="Aoki S."/>
            <person name="Ashton N."/>
            <person name="Barbazuk W.B."/>
            <person name="Barker E."/>
            <person name="Bennetzen J."/>
            <person name="Bezanilla M."/>
            <person name="Blankenship R."/>
            <person name="Cho S.H."/>
            <person name="Dutcher S."/>
            <person name="Estelle M."/>
            <person name="Fawcett J.A."/>
            <person name="Gundlach H."/>
            <person name="Hanada K."/>
            <person name="Heyl A."/>
            <person name="Hicks K.A."/>
            <person name="Hugh J."/>
            <person name="Lohr M."/>
            <person name="Mayer K."/>
            <person name="Melkozernov A."/>
            <person name="Murata T."/>
            <person name="Nelson D."/>
            <person name="Pils B."/>
            <person name="Prigge M."/>
            <person name="Reiss B."/>
            <person name="Renner T."/>
            <person name="Rombauts S."/>
            <person name="Rushton P."/>
            <person name="Sanderfoot A."/>
            <person name="Schween G."/>
            <person name="Shiu S.-H."/>
            <person name="Stueber K."/>
            <person name="Theodoulou F.L."/>
            <person name="Tu H."/>
            <person name="Van de Peer Y."/>
            <person name="Verrier P.J."/>
            <person name="Waters E."/>
            <person name="Wood A."/>
            <person name="Yang L."/>
            <person name="Cove D."/>
            <person name="Cuming A."/>
            <person name="Hasebe M."/>
            <person name="Lucas S."/>
            <person name="Mishler D.B."/>
            <person name="Reski R."/>
            <person name="Grigoriev I."/>
            <person name="Quatrano R.S."/>
            <person name="Boore J.L."/>
        </authorList>
    </citation>
    <scope>NUCLEOTIDE SEQUENCE [LARGE SCALE GENOMIC DNA]</scope>
    <source>
        <strain evidence="3 4">cv. Gransden 2004</strain>
    </source>
</reference>
<proteinExistence type="predicted"/>
<dbReference type="Pfam" id="PF05097">
    <property type="entry name" value="DUF688"/>
    <property type="match status" value="1"/>
</dbReference>
<dbReference type="Gramene" id="Pp3c6_16330V3.1">
    <property type="protein sequence ID" value="PAC:32976146.CDS.1"/>
    <property type="gene ID" value="Pp3c6_16330"/>
</dbReference>
<dbReference type="Proteomes" id="UP000006727">
    <property type="component" value="Chromosome 6"/>
</dbReference>
<reference evidence="3" key="3">
    <citation type="submission" date="2020-12" db="UniProtKB">
        <authorList>
            <consortium name="EnsemblPlants"/>
        </authorList>
    </citation>
    <scope>IDENTIFICATION</scope>
</reference>
<evidence type="ECO:0000313" key="2">
    <source>
        <dbReference type="EMBL" id="PNR52655.1"/>
    </source>
</evidence>
<dbReference type="AlphaFoldDB" id="A0A2K1KFW1"/>
<evidence type="ECO:0000256" key="1">
    <source>
        <dbReference type="SAM" id="MobiDB-lite"/>
    </source>
</evidence>
<sequence>MKEEFETYSSPAAIPFKWESAPGKPIEESLPATLEPRMSPLRPPPGLRKDTKSFKSAVVESKPDFPVVVEVQLAKKILMKLHKLRRKSMIAAACFTSDTSRVIEYSGQLFAIKDIDKCYDSGDAMSSFSVSTFGQRGTPCSTSFASSFSEPGRTECCTDAATPDTIEARSSRSCCFEDADEFFDDTFDRSNIGTTLPGPRESAWHQFSGELERTYVPPNLHTRRSQSALIPRLLRHPISMRSFRYLSFGRSSRRSNMPIKNDSKKI</sequence>
<protein>
    <submittedName>
        <fullName evidence="2 3">Uncharacterized protein</fullName>
    </submittedName>
</protein>
<dbReference type="EnsemblPlants" id="Pp3c6_16330V3.1">
    <property type="protein sequence ID" value="PAC:32976146.CDS.1"/>
    <property type="gene ID" value="Pp3c6_16330"/>
</dbReference>
<dbReference type="InParanoid" id="A0A2K1KFW1"/>
<dbReference type="PaxDb" id="3218-PP1S478_3V6.1"/>
<keyword evidence="4" id="KW-1185">Reference proteome</keyword>
<feature type="region of interest" description="Disordered" evidence="1">
    <location>
        <begin position="21"/>
        <end position="47"/>
    </location>
</feature>
<gene>
    <name evidence="2" type="ORF">PHYPA_009029</name>
</gene>
<dbReference type="Gramene" id="Pp3c6_16330V3.2">
    <property type="protein sequence ID" value="PAC:32976147.CDS.1"/>
    <property type="gene ID" value="Pp3c6_16330"/>
</dbReference>
<accession>A0A2K1KFW1</accession>
<dbReference type="EMBL" id="ABEU02000006">
    <property type="protein sequence ID" value="PNR52655.1"/>
    <property type="molecule type" value="Genomic_DNA"/>
</dbReference>